<reference evidence="2 3" key="1">
    <citation type="journal article" date="2014" name="Agronomy (Basel)">
        <title>A Draft Genome Sequence for Ensete ventricosum, the Drought-Tolerant Tree Against Hunger.</title>
        <authorList>
            <person name="Harrison J."/>
            <person name="Moore K.A."/>
            <person name="Paszkiewicz K."/>
            <person name="Jones T."/>
            <person name="Grant M."/>
            <person name="Ambacheew D."/>
            <person name="Muzemil S."/>
            <person name="Studholme D.J."/>
        </authorList>
    </citation>
    <scope>NUCLEOTIDE SEQUENCE [LARGE SCALE GENOMIC DNA]</scope>
</reference>
<feature type="compositionally biased region" description="Basic and acidic residues" evidence="1">
    <location>
        <begin position="226"/>
        <end position="265"/>
    </location>
</feature>
<accession>A0A426ZV05</accession>
<feature type="region of interest" description="Disordered" evidence="1">
    <location>
        <begin position="160"/>
        <end position="309"/>
    </location>
</feature>
<evidence type="ECO:0000256" key="1">
    <source>
        <dbReference type="SAM" id="MobiDB-lite"/>
    </source>
</evidence>
<sequence>MEKSCNILVIWRGKQFNVNVNPDSNVKEFGQKLQELTNVRPDTMRLFVPQKNNKGSKMLSPFSNVHSMLSLRESAILEAHMVYSEHDSNFFALNKQVPFNEHMPAKSKEPDPDDSQMMDNQGKFSEPDLDDMVTSENDVMLVDMVMDARRPFSTSSMLDMLDELDPDDSMDNKNMSEPDPDDSLDNKNISEPDPDDSLNNKDISEPDPDDSFNKNNESEPDPDDCLDSKNKSEPDPDDSSDIKNMSEPDPDDSHARGLIVSRREPDPDDTLGSEDIKLAKETDSAGARSNKVDRSSPRDSEPDPDDSLNNVLLDAQMEETHLGKHYGEPDLDHSVKDMVSGDHERLQQSAEGPPANEKSTTVDHVNDVDNQELQRIEEPAALFCSRLQRAIDVLQSEATPLQATSVLQTLFKIIRFLILNFL</sequence>
<feature type="compositionally biased region" description="Basic and acidic residues" evidence="1">
    <location>
        <begin position="324"/>
        <end position="346"/>
    </location>
</feature>
<protein>
    <recommendedName>
        <fullName evidence="4">Ubiquitin-like domain-containing protein</fullName>
    </recommendedName>
</protein>
<dbReference type="Proteomes" id="UP000287651">
    <property type="component" value="Unassembled WGS sequence"/>
</dbReference>
<comment type="caution">
    <text evidence="2">The sequence shown here is derived from an EMBL/GenBank/DDBJ whole genome shotgun (WGS) entry which is preliminary data.</text>
</comment>
<dbReference type="AlphaFoldDB" id="A0A426ZV05"/>
<proteinExistence type="predicted"/>
<evidence type="ECO:0000313" key="2">
    <source>
        <dbReference type="EMBL" id="RRT67805.1"/>
    </source>
</evidence>
<dbReference type="PANTHER" id="PTHR47796:SF1">
    <property type="entry name" value="OS08G0500800 PROTEIN"/>
    <property type="match status" value="1"/>
</dbReference>
<dbReference type="SUPFAM" id="SSF54236">
    <property type="entry name" value="Ubiquitin-like"/>
    <property type="match status" value="1"/>
</dbReference>
<name>A0A426ZV05_ENSVE</name>
<evidence type="ECO:0000313" key="3">
    <source>
        <dbReference type="Proteomes" id="UP000287651"/>
    </source>
</evidence>
<feature type="region of interest" description="Disordered" evidence="1">
    <location>
        <begin position="102"/>
        <end position="130"/>
    </location>
</feature>
<feature type="region of interest" description="Disordered" evidence="1">
    <location>
        <begin position="324"/>
        <end position="361"/>
    </location>
</feature>
<dbReference type="Gene3D" id="3.10.20.90">
    <property type="entry name" value="Phosphatidylinositol 3-kinase Catalytic Subunit, Chain A, domain 1"/>
    <property type="match status" value="1"/>
</dbReference>
<feature type="compositionally biased region" description="Basic and acidic residues" evidence="1">
    <location>
        <begin position="274"/>
        <end position="283"/>
    </location>
</feature>
<dbReference type="PANTHER" id="PTHR47796">
    <property type="entry name" value="ZINC METALLOPROTEINASE-LIKE PROTEIN"/>
    <property type="match status" value="1"/>
</dbReference>
<evidence type="ECO:0008006" key="4">
    <source>
        <dbReference type="Google" id="ProtNLM"/>
    </source>
</evidence>
<organism evidence="2 3">
    <name type="scientific">Ensete ventricosum</name>
    <name type="common">Abyssinian banana</name>
    <name type="synonym">Musa ensete</name>
    <dbReference type="NCBI Taxonomy" id="4639"/>
    <lineage>
        <taxon>Eukaryota</taxon>
        <taxon>Viridiplantae</taxon>
        <taxon>Streptophyta</taxon>
        <taxon>Embryophyta</taxon>
        <taxon>Tracheophyta</taxon>
        <taxon>Spermatophyta</taxon>
        <taxon>Magnoliopsida</taxon>
        <taxon>Liliopsida</taxon>
        <taxon>Zingiberales</taxon>
        <taxon>Musaceae</taxon>
        <taxon>Ensete</taxon>
    </lineage>
</organism>
<feature type="compositionally biased region" description="Acidic residues" evidence="1">
    <location>
        <begin position="160"/>
        <end position="169"/>
    </location>
</feature>
<dbReference type="EMBL" id="AMZH03004904">
    <property type="protein sequence ID" value="RRT67805.1"/>
    <property type="molecule type" value="Genomic_DNA"/>
</dbReference>
<gene>
    <name evidence="2" type="ORF">B296_00038911</name>
</gene>
<dbReference type="InterPro" id="IPR029071">
    <property type="entry name" value="Ubiquitin-like_domsf"/>
</dbReference>
<feature type="compositionally biased region" description="Basic and acidic residues" evidence="1">
    <location>
        <begin position="290"/>
        <end position="301"/>
    </location>
</feature>